<dbReference type="EMBL" id="CP144747">
    <property type="protein sequence ID" value="WVZ62895.1"/>
    <property type="molecule type" value="Genomic_DNA"/>
</dbReference>
<feature type="compositionally biased region" description="Basic and acidic residues" evidence="1">
    <location>
        <begin position="338"/>
        <end position="351"/>
    </location>
</feature>
<protein>
    <submittedName>
        <fullName evidence="2">Uncharacterized protein</fullName>
    </submittedName>
</protein>
<keyword evidence="3" id="KW-1185">Reference proteome</keyword>
<feature type="region of interest" description="Disordered" evidence="1">
    <location>
        <begin position="42"/>
        <end position="68"/>
    </location>
</feature>
<gene>
    <name evidence="2" type="ORF">U9M48_012587</name>
</gene>
<feature type="region of interest" description="Disordered" evidence="1">
    <location>
        <begin position="300"/>
        <end position="384"/>
    </location>
</feature>
<organism evidence="2 3">
    <name type="scientific">Paspalum notatum var. saurae</name>
    <dbReference type="NCBI Taxonomy" id="547442"/>
    <lineage>
        <taxon>Eukaryota</taxon>
        <taxon>Viridiplantae</taxon>
        <taxon>Streptophyta</taxon>
        <taxon>Embryophyta</taxon>
        <taxon>Tracheophyta</taxon>
        <taxon>Spermatophyta</taxon>
        <taxon>Magnoliopsida</taxon>
        <taxon>Liliopsida</taxon>
        <taxon>Poales</taxon>
        <taxon>Poaceae</taxon>
        <taxon>PACMAD clade</taxon>
        <taxon>Panicoideae</taxon>
        <taxon>Andropogonodae</taxon>
        <taxon>Paspaleae</taxon>
        <taxon>Paspalinae</taxon>
        <taxon>Paspalum</taxon>
    </lineage>
</organism>
<name>A0AAQ3SXU5_PASNO</name>
<evidence type="ECO:0000313" key="3">
    <source>
        <dbReference type="Proteomes" id="UP001341281"/>
    </source>
</evidence>
<proteinExistence type="predicted"/>
<evidence type="ECO:0000313" key="2">
    <source>
        <dbReference type="EMBL" id="WVZ62895.1"/>
    </source>
</evidence>
<sequence>MPLGSCHSNAWTRDARMCGTTRSAMGTPGHCLRPDPNGRNSNCFPLKSKSSLSRNLSGTKSSGLSHTAGSRMIAHELKITHQQGRHRVQPHGLLHDGLEVGQHRHVGLLDGVLAAEGVLDLRAQLGHHDRVAKQLGHRPLHGERHAVAASGEDVEHEEREVLPCDLSRGFEVQENVEEVAMPEAAVDDVIQDPNDFPQVTGHPSAPALQVERPEEGENVGDVGPGHGVDDLLHELLETQRRGGAHVDDVGGEERAGDEVDDASVHGLLDVHYLPGAPAEVRQQVPHLALPDGARLREAARREHVRRRDSAHRLPERVRARQPDHGPVAQVQRALAVRDGARREPPVVEREGLPGSVAGGDDHGGDEAQVQAHDGGAVRTGKPRQRVVEVAAAQVQQVADEWKSRGARRQPGRARAPAAEYVGRQVVEERDGERRP</sequence>
<evidence type="ECO:0000256" key="1">
    <source>
        <dbReference type="SAM" id="MobiDB-lite"/>
    </source>
</evidence>
<reference evidence="2 3" key="1">
    <citation type="submission" date="2024-02" db="EMBL/GenBank/DDBJ databases">
        <title>High-quality chromosome-scale genome assembly of Pensacola bahiagrass (Paspalum notatum Flugge var. saurae).</title>
        <authorList>
            <person name="Vega J.M."/>
            <person name="Podio M."/>
            <person name="Orjuela J."/>
            <person name="Siena L.A."/>
            <person name="Pessino S.C."/>
            <person name="Combes M.C."/>
            <person name="Mariac C."/>
            <person name="Albertini E."/>
            <person name="Pupilli F."/>
            <person name="Ortiz J.P.A."/>
            <person name="Leblanc O."/>
        </authorList>
    </citation>
    <scope>NUCLEOTIDE SEQUENCE [LARGE SCALE GENOMIC DNA]</scope>
    <source>
        <strain evidence="2">R1</strain>
        <tissue evidence="2">Leaf</tissue>
    </source>
</reference>
<feature type="compositionally biased region" description="Polar residues" evidence="1">
    <location>
        <begin position="54"/>
        <end position="68"/>
    </location>
</feature>
<accession>A0AAQ3SXU5</accession>
<feature type="compositionally biased region" description="Basic and acidic residues" evidence="1">
    <location>
        <begin position="300"/>
        <end position="323"/>
    </location>
</feature>
<dbReference type="Proteomes" id="UP001341281">
    <property type="component" value="Chromosome 03"/>
</dbReference>
<dbReference type="AlphaFoldDB" id="A0AAQ3SXU5"/>